<evidence type="ECO:0000313" key="1">
    <source>
        <dbReference type="EMBL" id="KAA5606046.1"/>
    </source>
</evidence>
<organism evidence="1 2">
    <name type="scientific">Roseospira marina</name>
    <dbReference type="NCBI Taxonomy" id="140057"/>
    <lineage>
        <taxon>Bacteria</taxon>
        <taxon>Pseudomonadati</taxon>
        <taxon>Pseudomonadota</taxon>
        <taxon>Alphaproteobacteria</taxon>
        <taxon>Rhodospirillales</taxon>
        <taxon>Rhodospirillaceae</taxon>
        <taxon>Roseospira</taxon>
    </lineage>
</organism>
<dbReference type="GO" id="GO:0008781">
    <property type="term" value="F:N-acylneuraminate cytidylyltransferase activity"/>
    <property type="evidence" value="ECO:0007669"/>
    <property type="project" value="TreeGrafter"/>
</dbReference>
<protein>
    <submittedName>
        <fullName evidence="1">Pseudaminic acid cytidylyltransferase</fullName>
        <ecNumber evidence="1">2.7.7.81</ecNumber>
    </submittedName>
</protein>
<dbReference type="PANTHER" id="PTHR21485:SF6">
    <property type="entry name" value="N-ACYLNEURAMINATE CYTIDYLYLTRANSFERASE-RELATED"/>
    <property type="match status" value="1"/>
</dbReference>
<gene>
    <name evidence="1" type="primary">pseF</name>
    <name evidence="1" type="ORF">F1188_08520</name>
</gene>
<keyword evidence="1" id="KW-0808">Transferase</keyword>
<dbReference type="RefSeq" id="WP_150061977.1">
    <property type="nucleotide sequence ID" value="NZ_JACHII010000002.1"/>
</dbReference>
<comment type="caution">
    <text evidence="1">The sequence shown here is derived from an EMBL/GenBank/DDBJ whole genome shotgun (WGS) entry which is preliminary data.</text>
</comment>
<proteinExistence type="predicted"/>
<dbReference type="CDD" id="cd02513">
    <property type="entry name" value="CMP-NeuAc_Synthase"/>
    <property type="match status" value="1"/>
</dbReference>
<dbReference type="InterPro" id="IPR020039">
    <property type="entry name" value="PseF"/>
</dbReference>
<dbReference type="InterPro" id="IPR050793">
    <property type="entry name" value="CMP-NeuNAc_synthase"/>
</dbReference>
<dbReference type="SUPFAM" id="SSF53448">
    <property type="entry name" value="Nucleotide-diphospho-sugar transferases"/>
    <property type="match status" value="1"/>
</dbReference>
<accession>A0A5M6ICT4</accession>
<dbReference type="OrthoDB" id="9805604at2"/>
<dbReference type="PANTHER" id="PTHR21485">
    <property type="entry name" value="HAD SUPERFAMILY MEMBERS CMAS AND KDSC"/>
    <property type="match status" value="1"/>
</dbReference>
<dbReference type="EMBL" id="VWPJ01000006">
    <property type="protein sequence ID" value="KAA5606046.1"/>
    <property type="molecule type" value="Genomic_DNA"/>
</dbReference>
<dbReference type="Gene3D" id="3.90.550.10">
    <property type="entry name" value="Spore Coat Polysaccharide Biosynthesis Protein SpsA, Chain A"/>
    <property type="match status" value="1"/>
</dbReference>
<dbReference type="InterPro" id="IPR003329">
    <property type="entry name" value="Cytidylyl_trans"/>
</dbReference>
<sequence>MSAPSPQSVPEPRAVAVIPARGGSRRIPRKNLALFEGRPALTRVIDTVRDSGVFHAIRVSTDDAEVADTARAAGAEVVARPATLADDHTPLMPVVQHAIETEGEAALVCLVLATAVLLKPERLAAAHAALLADPTLDYVIGLRRFDSPPQRALVRDGDGRVAMMDPTTFNTRSQDLTPLYHDAGQFSFGRRGAWETGKPSFTARTLGVELPRWEAIDIDEPDDLAFARLLFRATAGV</sequence>
<dbReference type="Pfam" id="PF02348">
    <property type="entry name" value="CTP_transf_3"/>
    <property type="match status" value="1"/>
</dbReference>
<keyword evidence="1" id="KW-0548">Nucleotidyltransferase</keyword>
<keyword evidence="2" id="KW-1185">Reference proteome</keyword>
<name>A0A5M6ICT4_9PROT</name>
<dbReference type="InterPro" id="IPR029044">
    <property type="entry name" value="Nucleotide-diphossugar_trans"/>
</dbReference>
<dbReference type="AlphaFoldDB" id="A0A5M6ICT4"/>
<evidence type="ECO:0000313" key="2">
    <source>
        <dbReference type="Proteomes" id="UP000324065"/>
    </source>
</evidence>
<dbReference type="NCBIfam" id="TIGR03584">
    <property type="entry name" value="PseF"/>
    <property type="match status" value="1"/>
</dbReference>
<reference evidence="1 2" key="1">
    <citation type="submission" date="2019-09" db="EMBL/GenBank/DDBJ databases">
        <title>Genome sequence of Roseospira marina, one of the more divergent members of the non-sulfur purple photosynthetic bacterial family, the Rhodospirillaceae.</title>
        <authorList>
            <person name="Meyer T."/>
            <person name="Kyndt J."/>
        </authorList>
    </citation>
    <scope>NUCLEOTIDE SEQUENCE [LARGE SCALE GENOMIC DNA]</scope>
    <source>
        <strain evidence="1 2">DSM 15113</strain>
    </source>
</reference>
<dbReference type="EC" id="2.7.7.81" evidence="1"/>
<dbReference type="Proteomes" id="UP000324065">
    <property type="component" value="Unassembled WGS sequence"/>
</dbReference>